<organism evidence="4 5">
    <name type="scientific">Natrialba hulunbeirensis JCM 10989</name>
    <dbReference type="NCBI Taxonomy" id="1227493"/>
    <lineage>
        <taxon>Archaea</taxon>
        <taxon>Methanobacteriati</taxon>
        <taxon>Methanobacteriota</taxon>
        <taxon>Stenosarchaea group</taxon>
        <taxon>Halobacteria</taxon>
        <taxon>Halobacteriales</taxon>
        <taxon>Natrialbaceae</taxon>
        <taxon>Natrialba</taxon>
    </lineage>
</organism>
<dbReference type="InterPro" id="IPR036388">
    <property type="entry name" value="WH-like_DNA-bd_sf"/>
</dbReference>
<keyword evidence="2" id="KW-0472">Membrane</keyword>
<accession>L9ZQR8</accession>
<evidence type="ECO:0000256" key="1">
    <source>
        <dbReference type="SAM" id="MobiDB-lite"/>
    </source>
</evidence>
<keyword evidence="5" id="KW-1185">Reference proteome</keyword>
<protein>
    <recommendedName>
        <fullName evidence="3">DUF7344 domain-containing protein</fullName>
    </recommendedName>
</protein>
<keyword evidence="2" id="KW-1133">Transmembrane helix</keyword>
<sequence>MSSVDTSLPDELSSSVSDTETDDQLSKDVIFELLKNRRRREVLTYLLEADETVTLGELAEQIAAWENDTSVNALSSDQRKRVYVALYQTHLPKMDDAGIVEYDQDRGLISLSDNADLLMMYLDTDAHRQDRWDRWYAGLSIVGGVLIAAALLGVPGLTALPTLALAGGVVLAFFALSLAHAVTNREHERTVDGKLSRID</sequence>
<dbReference type="Proteomes" id="UP000011519">
    <property type="component" value="Unassembled WGS sequence"/>
</dbReference>
<feature type="compositionally biased region" description="Polar residues" evidence="1">
    <location>
        <begin position="1"/>
        <end position="18"/>
    </location>
</feature>
<dbReference type="InterPro" id="IPR055768">
    <property type="entry name" value="DUF7344"/>
</dbReference>
<dbReference type="RefSeq" id="WP_006654421.1">
    <property type="nucleotide sequence ID" value="NZ_AOIM01000040.1"/>
</dbReference>
<reference evidence="4 5" key="1">
    <citation type="journal article" date="2014" name="PLoS Genet.">
        <title>Phylogenetically driven sequencing of extremely halophilic archaea reveals strategies for static and dynamic osmo-response.</title>
        <authorList>
            <person name="Becker E.A."/>
            <person name="Seitzer P.M."/>
            <person name="Tritt A."/>
            <person name="Larsen D."/>
            <person name="Krusor M."/>
            <person name="Yao A.I."/>
            <person name="Wu D."/>
            <person name="Madern D."/>
            <person name="Eisen J.A."/>
            <person name="Darling A.E."/>
            <person name="Facciotti M.T."/>
        </authorList>
    </citation>
    <scope>NUCLEOTIDE SEQUENCE [LARGE SCALE GENOMIC DNA]</scope>
    <source>
        <strain evidence="4 5">JCM 10989</strain>
    </source>
</reference>
<dbReference type="Pfam" id="PF24035">
    <property type="entry name" value="DUF7344"/>
    <property type="match status" value="1"/>
</dbReference>
<dbReference type="EMBL" id="AOIM01000040">
    <property type="protein sequence ID" value="ELY87907.1"/>
    <property type="molecule type" value="Genomic_DNA"/>
</dbReference>
<name>L9ZQR8_9EURY</name>
<evidence type="ECO:0000313" key="4">
    <source>
        <dbReference type="EMBL" id="ELY87907.1"/>
    </source>
</evidence>
<comment type="caution">
    <text evidence="4">The sequence shown here is derived from an EMBL/GenBank/DDBJ whole genome shotgun (WGS) entry which is preliminary data.</text>
</comment>
<feature type="domain" description="DUF7344" evidence="3">
    <location>
        <begin position="31"/>
        <end position="109"/>
    </location>
</feature>
<dbReference type="AlphaFoldDB" id="L9ZQR8"/>
<dbReference type="Gene3D" id="1.10.10.10">
    <property type="entry name" value="Winged helix-like DNA-binding domain superfamily/Winged helix DNA-binding domain"/>
    <property type="match status" value="1"/>
</dbReference>
<dbReference type="PATRIC" id="fig|1227493.4.peg.3298"/>
<gene>
    <name evidence="4" type="ORF">C483_16408</name>
</gene>
<evidence type="ECO:0000313" key="5">
    <source>
        <dbReference type="Proteomes" id="UP000011519"/>
    </source>
</evidence>
<feature type="transmembrane region" description="Helical" evidence="2">
    <location>
        <begin position="160"/>
        <end position="179"/>
    </location>
</feature>
<proteinExistence type="predicted"/>
<feature type="transmembrane region" description="Helical" evidence="2">
    <location>
        <begin position="135"/>
        <end position="154"/>
    </location>
</feature>
<keyword evidence="2" id="KW-0812">Transmembrane</keyword>
<feature type="region of interest" description="Disordered" evidence="1">
    <location>
        <begin position="1"/>
        <end position="20"/>
    </location>
</feature>
<dbReference type="OrthoDB" id="331021at2157"/>
<evidence type="ECO:0000256" key="2">
    <source>
        <dbReference type="SAM" id="Phobius"/>
    </source>
</evidence>
<evidence type="ECO:0000259" key="3">
    <source>
        <dbReference type="Pfam" id="PF24035"/>
    </source>
</evidence>